<sequence length="117" mass="13354">MSGLARVSAMHEHSNTQSSHQCLADLRENRISNEKGIGLMAAGEEEWITVTLTHRTMRSSRSCHLTSAFDNIVVFHRLYFLLQPSWPQYGSTALNKNMNFISKTNQVLVRLRLKISH</sequence>
<gene>
    <name evidence="1" type="ORF">EVAR_44924_1</name>
</gene>
<reference evidence="1 2" key="1">
    <citation type="journal article" date="2019" name="Commun. Biol.">
        <title>The bagworm genome reveals a unique fibroin gene that provides high tensile strength.</title>
        <authorList>
            <person name="Kono N."/>
            <person name="Nakamura H."/>
            <person name="Ohtoshi R."/>
            <person name="Tomita M."/>
            <person name="Numata K."/>
            <person name="Arakawa K."/>
        </authorList>
    </citation>
    <scope>NUCLEOTIDE SEQUENCE [LARGE SCALE GENOMIC DNA]</scope>
</reference>
<proteinExistence type="predicted"/>
<name>A0A4C1XLE1_EUMVA</name>
<dbReference type="AlphaFoldDB" id="A0A4C1XLE1"/>
<dbReference type="EMBL" id="BGZK01000880">
    <property type="protein sequence ID" value="GBP63822.1"/>
    <property type="molecule type" value="Genomic_DNA"/>
</dbReference>
<protein>
    <submittedName>
        <fullName evidence="1">Uncharacterized protein</fullName>
    </submittedName>
</protein>
<evidence type="ECO:0000313" key="2">
    <source>
        <dbReference type="Proteomes" id="UP000299102"/>
    </source>
</evidence>
<comment type="caution">
    <text evidence="1">The sequence shown here is derived from an EMBL/GenBank/DDBJ whole genome shotgun (WGS) entry which is preliminary data.</text>
</comment>
<dbReference type="Proteomes" id="UP000299102">
    <property type="component" value="Unassembled WGS sequence"/>
</dbReference>
<evidence type="ECO:0000313" key="1">
    <source>
        <dbReference type="EMBL" id="GBP63822.1"/>
    </source>
</evidence>
<organism evidence="1 2">
    <name type="scientific">Eumeta variegata</name>
    <name type="common">Bagworm moth</name>
    <name type="synonym">Eumeta japonica</name>
    <dbReference type="NCBI Taxonomy" id="151549"/>
    <lineage>
        <taxon>Eukaryota</taxon>
        <taxon>Metazoa</taxon>
        <taxon>Ecdysozoa</taxon>
        <taxon>Arthropoda</taxon>
        <taxon>Hexapoda</taxon>
        <taxon>Insecta</taxon>
        <taxon>Pterygota</taxon>
        <taxon>Neoptera</taxon>
        <taxon>Endopterygota</taxon>
        <taxon>Lepidoptera</taxon>
        <taxon>Glossata</taxon>
        <taxon>Ditrysia</taxon>
        <taxon>Tineoidea</taxon>
        <taxon>Psychidae</taxon>
        <taxon>Oiketicinae</taxon>
        <taxon>Eumeta</taxon>
    </lineage>
</organism>
<accession>A0A4C1XLE1</accession>
<keyword evidence="2" id="KW-1185">Reference proteome</keyword>